<dbReference type="GO" id="GO:0005524">
    <property type="term" value="F:ATP binding"/>
    <property type="evidence" value="ECO:0007669"/>
    <property type="project" value="UniProtKB-KW"/>
</dbReference>
<evidence type="ECO:0000256" key="1">
    <source>
        <dbReference type="ARBA" id="ARBA00005417"/>
    </source>
</evidence>
<comment type="caution">
    <text evidence="6">The sequence shown here is derived from an EMBL/GenBank/DDBJ whole genome shotgun (WGS) entry which is preliminary data.</text>
</comment>
<sequence>MALLEVCNLTKRWPNGRLALDDVSFEMRQGEILGLLGHNGAGKSTILGITLGMVRPDEGEVRIAGHSVQQERSRALSHVGAIYEAAHFYEYLSGWQNLRVLCSLSGWWDEDEAKRILKLVNLADRAHHKTKTYSHGMRQRLALAQALLPLPKCLLLDEPTDGLDPEGIREFREFVLKLRSDLGMTILLNSHLLAEVEQMCDRCVILKQGRKMYEGPVPSQEKKQGVFHLQTRDLAKAKEAISSAGAMLDPVTQLVELPPHLLGHELLKSLVEAGVRVDSWQPHKPTLEEFYLGLTGA</sequence>
<evidence type="ECO:0000256" key="3">
    <source>
        <dbReference type="ARBA" id="ARBA00022741"/>
    </source>
</evidence>
<dbReference type="EMBL" id="SOCA01000009">
    <property type="protein sequence ID" value="TDU66051.1"/>
    <property type="molecule type" value="Genomic_DNA"/>
</dbReference>
<dbReference type="Pfam" id="PF00005">
    <property type="entry name" value="ABC_tran"/>
    <property type="match status" value="1"/>
</dbReference>
<dbReference type="SMART" id="SM00382">
    <property type="entry name" value="AAA"/>
    <property type="match status" value="1"/>
</dbReference>
<keyword evidence="4 6" id="KW-0067">ATP-binding</keyword>
<keyword evidence="2" id="KW-0813">Transport</keyword>
<keyword evidence="7" id="KW-1185">Reference proteome</keyword>
<dbReference type="GO" id="GO:0016887">
    <property type="term" value="F:ATP hydrolysis activity"/>
    <property type="evidence" value="ECO:0007669"/>
    <property type="project" value="InterPro"/>
</dbReference>
<reference evidence="6 7" key="1">
    <citation type="submission" date="2019-03" db="EMBL/GenBank/DDBJ databases">
        <title>Genomic Encyclopedia of Archaeal and Bacterial Type Strains, Phase II (KMG-II): from individual species to whole genera.</title>
        <authorList>
            <person name="Goeker M."/>
        </authorList>
    </citation>
    <scope>NUCLEOTIDE SEQUENCE [LARGE SCALE GENOMIC DNA]</scope>
    <source>
        <strain evidence="6 7">ATCC 25309</strain>
    </source>
</reference>
<evidence type="ECO:0000313" key="7">
    <source>
        <dbReference type="Proteomes" id="UP000295662"/>
    </source>
</evidence>
<dbReference type="PANTHER" id="PTHR43335">
    <property type="entry name" value="ABC TRANSPORTER, ATP-BINDING PROTEIN"/>
    <property type="match status" value="1"/>
</dbReference>
<evidence type="ECO:0000256" key="4">
    <source>
        <dbReference type="ARBA" id="ARBA00022840"/>
    </source>
</evidence>
<dbReference type="InterPro" id="IPR027417">
    <property type="entry name" value="P-loop_NTPase"/>
</dbReference>
<accession>A0A4R7RL38</accession>
<dbReference type="Proteomes" id="UP000295662">
    <property type="component" value="Unassembled WGS sequence"/>
</dbReference>
<dbReference type="PANTHER" id="PTHR43335:SF4">
    <property type="entry name" value="ABC TRANSPORTER, ATP-BINDING PROTEIN"/>
    <property type="match status" value="1"/>
</dbReference>
<name>A0A4R7RL38_9BACT</name>
<dbReference type="PROSITE" id="PS50893">
    <property type="entry name" value="ABC_TRANSPORTER_2"/>
    <property type="match status" value="1"/>
</dbReference>
<dbReference type="RefSeq" id="WP_133796796.1">
    <property type="nucleotide sequence ID" value="NZ_SOCA01000009.1"/>
</dbReference>
<dbReference type="SUPFAM" id="SSF52540">
    <property type="entry name" value="P-loop containing nucleoside triphosphate hydrolases"/>
    <property type="match status" value="1"/>
</dbReference>
<organism evidence="6 7">
    <name type="scientific">Prosthecobacter fusiformis</name>
    <dbReference type="NCBI Taxonomy" id="48464"/>
    <lineage>
        <taxon>Bacteria</taxon>
        <taxon>Pseudomonadati</taxon>
        <taxon>Verrucomicrobiota</taxon>
        <taxon>Verrucomicrobiia</taxon>
        <taxon>Verrucomicrobiales</taxon>
        <taxon>Verrucomicrobiaceae</taxon>
        <taxon>Prosthecobacter</taxon>
    </lineage>
</organism>
<evidence type="ECO:0000256" key="2">
    <source>
        <dbReference type="ARBA" id="ARBA00022448"/>
    </source>
</evidence>
<dbReference type="PROSITE" id="PS00211">
    <property type="entry name" value="ABC_TRANSPORTER_1"/>
    <property type="match status" value="1"/>
</dbReference>
<evidence type="ECO:0000259" key="5">
    <source>
        <dbReference type="PROSITE" id="PS50893"/>
    </source>
</evidence>
<protein>
    <submittedName>
        <fullName evidence="6">ABC-2 type transport system ATP-binding protein</fullName>
    </submittedName>
</protein>
<gene>
    <name evidence="6" type="ORF">EI77_03788</name>
</gene>
<dbReference type="InterPro" id="IPR003593">
    <property type="entry name" value="AAA+_ATPase"/>
</dbReference>
<dbReference type="InterPro" id="IPR017871">
    <property type="entry name" value="ABC_transporter-like_CS"/>
</dbReference>
<dbReference type="Gene3D" id="3.40.50.300">
    <property type="entry name" value="P-loop containing nucleotide triphosphate hydrolases"/>
    <property type="match status" value="1"/>
</dbReference>
<dbReference type="InterPro" id="IPR003439">
    <property type="entry name" value="ABC_transporter-like_ATP-bd"/>
</dbReference>
<keyword evidence="3" id="KW-0547">Nucleotide-binding</keyword>
<feature type="domain" description="ABC transporter" evidence="5">
    <location>
        <begin position="4"/>
        <end position="233"/>
    </location>
</feature>
<proteinExistence type="inferred from homology"/>
<dbReference type="OrthoDB" id="9804819at2"/>
<comment type="similarity">
    <text evidence="1">Belongs to the ABC transporter superfamily.</text>
</comment>
<evidence type="ECO:0000313" key="6">
    <source>
        <dbReference type="EMBL" id="TDU66051.1"/>
    </source>
</evidence>
<dbReference type="AlphaFoldDB" id="A0A4R7RL38"/>